<gene>
    <name evidence="1" type="ORF">Scep_012388</name>
</gene>
<keyword evidence="2" id="KW-1185">Reference proteome</keyword>
<accession>A0AAP0JFW3</accession>
<evidence type="ECO:0000313" key="1">
    <source>
        <dbReference type="EMBL" id="KAK9132860.1"/>
    </source>
</evidence>
<protein>
    <submittedName>
        <fullName evidence="1">Uncharacterized protein</fullName>
    </submittedName>
</protein>
<sequence>MGKSARQFKTKLTKQIRISSKKKKAKSVIKELRPIHVSENDLNEFINNRLSKKLTVFIFIFVAFLNYVCN</sequence>
<dbReference type="Proteomes" id="UP001419268">
    <property type="component" value="Unassembled WGS sequence"/>
</dbReference>
<reference evidence="1 2" key="1">
    <citation type="submission" date="2024-01" db="EMBL/GenBank/DDBJ databases">
        <title>Genome assemblies of Stephania.</title>
        <authorList>
            <person name="Yang L."/>
        </authorList>
    </citation>
    <scope>NUCLEOTIDE SEQUENCE [LARGE SCALE GENOMIC DNA]</scope>
    <source>
        <strain evidence="1">JXDWG</strain>
        <tissue evidence="1">Leaf</tissue>
    </source>
</reference>
<dbReference type="EMBL" id="JBBNAG010000005">
    <property type="protein sequence ID" value="KAK9132860.1"/>
    <property type="molecule type" value="Genomic_DNA"/>
</dbReference>
<comment type="caution">
    <text evidence="1">The sequence shown here is derived from an EMBL/GenBank/DDBJ whole genome shotgun (WGS) entry which is preliminary data.</text>
</comment>
<name>A0AAP0JFW3_9MAGN</name>
<organism evidence="1 2">
    <name type="scientific">Stephania cephalantha</name>
    <dbReference type="NCBI Taxonomy" id="152367"/>
    <lineage>
        <taxon>Eukaryota</taxon>
        <taxon>Viridiplantae</taxon>
        <taxon>Streptophyta</taxon>
        <taxon>Embryophyta</taxon>
        <taxon>Tracheophyta</taxon>
        <taxon>Spermatophyta</taxon>
        <taxon>Magnoliopsida</taxon>
        <taxon>Ranunculales</taxon>
        <taxon>Menispermaceae</taxon>
        <taxon>Menispermoideae</taxon>
        <taxon>Cissampelideae</taxon>
        <taxon>Stephania</taxon>
    </lineage>
</organism>
<evidence type="ECO:0000313" key="2">
    <source>
        <dbReference type="Proteomes" id="UP001419268"/>
    </source>
</evidence>
<proteinExistence type="predicted"/>
<dbReference type="AlphaFoldDB" id="A0AAP0JFW3"/>